<dbReference type="Gene3D" id="3.40.50.720">
    <property type="entry name" value="NAD(P)-binding Rossmann-like Domain"/>
    <property type="match status" value="1"/>
</dbReference>
<sequence length="322" mass="36242">MKKVNVALVGVGGHGLTIRKAVKLCPRINVVAVYDINKSLAEEASKEFGCEKFSNYDELLELRDINAVIIATPNHLHFEQAYKALKKGKDVFIEKPITVKVDEARKLVRLARSEKLILQVGHNTRKRKVFRKAKEILDSGKLGKVIFFEANISMKTGLGRFPRWKADKSKCPLLPMTQLGIHFVDVIYYLLGEITDVFAHGRKSVLKVEDTVIAALKLSSGVIGVLSSSYVTGDAYEFKIYGTDAFMNCYVDRVELWQGDKDKPEVFILVEDIDSYLEEVSEFAECVIHRRNPEVDGYIGMKNLKVVEAMIESIAKKTAVRV</sequence>
<dbReference type="InterPro" id="IPR000683">
    <property type="entry name" value="Gfo/Idh/MocA-like_OxRdtase_N"/>
</dbReference>
<dbReference type="STRING" id="1643428.GCA_001442855_01903"/>
<evidence type="ECO:0000259" key="2">
    <source>
        <dbReference type="Pfam" id="PF22725"/>
    </source>
</evidence>
<protein>
    <submittedName>
        <fullName evidence="3">Predicted dehydrogenase</fullName>
    </submittedName>
</protein>
<dbReference type="Gene3D" id="3.30.360.10">
    <property type="entry name" value="Dihydrodipicolinate Reductase, domain 2"/>
    <property type="match status" value="1"/>
</dbReference>
<reference evidence="4" key="1">
    <citation type="submission" date="2015-11" db="EMBL/GenBank/DDBJ databases">
        <authorList>
            <person name="Varghese N."/>
        </authorList>
    </citation>
    <scope>NUCLEOTIDE SEQUENCE [LARGE SCALE GENOMIC DNA]</scope>
</reference>
<dbReference type="PANTHER" id="PTHR43377">
    <property type="entry name" value="BILIVERDIN REDUCTASE A"/>
    <property type="match status" value="1"/>
</dbReference>
<dbReference type="Pfam" id="PF22725">
    <property type="entry name" value="GFO_IDH_MocA_C3"/>
    <property type="match status" value="1"/>
</dbReference>
<evidence type="ECO:0000313" key="4">
    <source>
        <dbReference type="Proteomes" id="UP000320623"/>
    </source>
</evidence>
<dbReference type="RefSeq" id="WP_140945661.1">
    <property type="nucleotide sequence ID" value="NZ_FAOO01000017.1"/>
</dbReference>
<name>A0A0S4NCE1_9BACT</name>
<dbReference type="OrthoDB" id="9815825at2"/>
<dbReference type="Pfam" id="PF01408">
    <property type="entry name" value="GFO_IDH_MocA"/>
    <property type="match status" value="1"/>
</dbReference>
<proteinExistence type="predicted"/>
<dbReference type="PANTHER" id="PTHR43377:SF1">
    <property type="entry name" value="BILIVERDIN REDUCTASE A"/>
    <property type="match status" value="1"/>
</dbReference>
<dbReference type="SUPFAM" id="SSF51735">
    <property type="entry name" value="NAD(P)-binding Rossmann-fold domains"/>
    <property type="match status" value="1"/>
</dbReference>
<dbReference type="EMBL" id="FAOO01000017">
    <property type="protein sequence ID" value="CUU07935.1"/>
    <property type="molecule type" value="Genomic_DNA"/>
</dbReference>
<feature type="domain" description="Gfo/Idh/MocA-like oxidoreductase N-terminal" evidence="1">
    <location>
        <begin position="4"/>
        <end position="122"/>
    </location>
</feature>
<dbReference type="GO" id="GO:0000166">
    <property type="term" value="F:nucleotide binding"/>
    <property type="evidence" value="ECO:0007669"/>
    <property type="project" value="InterPro"/>
</dbReference>
<organism evidence="3 4">
    <name type="scientific">Candidatus Thermokryptus mobilis</name>
    <dbReference type="NCBI Taxonomy" id="1643428"/>
    <lineage>
        <taxon>Bacteria</taxon>
        <taxon>Pseudomonadati</taxon>
        <taxon>Candidatus Kryptoniota</taxon>
        <taxon>Candidatus Thermokryptus</taxon>
    </lineage>
</organism>
<evidence type="ECO:0000313" key="3">
    <source>
        <dbReference type="EMBL" id="CUU07935.1"/>
    </source>
</evidence>
<dbReference type="AlphaFoldDB" id="A0A0S4NCE1"/>
<evidence type="ECO:0000259" key="1">
    <source>
        <dbReference type="Pfam" id="PF01408"/>
    </source>
</evidence>
<dbReference type="SUPFAM" id="SSF55347">
    <property type="entry name" value="Glyceraldehyde-3-phosphate dehydrogenase-like, C-terminal domain"/>
    <property type="match status" value="1"/>
</dbReference>
<dbReference type="Proteomes" id="UP000320623">
    <property type="component" value="Unassembled WGS sequence"/>
</dbReference>
<accession>A0A0S4NCE1</accession>
<gene>
    <name evidence="3" type="ORF">JGI1_01941</name>
</gene>
<keyword evidence="4" id="KW-1185">Reference proteome</keyword>
<dbReference type="InterPro" id="IPR051450">
    <property type="entry name" value="Gfo/Idh/MocA_Oxidoreductases"/>
</dbReference>
<feature type="domain" description="GFO/IDH/MocA-like oxidoreductase" evidence="2">
    <location>
        <begin position="130"/>
        <end position="245"/>
    </location>
</feature>
<dbReference type="InterPro" id="IPR036291">
    <property type="entry name" value="NAD(P)-bd_dom_sf"/>
</dbReference>
<dbReference type="InterPro" id="IPR055170">
    <property type="entry name" value="GFO_IDH_MocA-like_dom"/>
</dbReference>